<protein>
    <submittedName>
        <fullName evidence="1">Uncharacterized protein</fullName>
    </submittedName>
</protein>
<name>A0A3B1D5M5_9ZZZZ</name>
<gene>
    <name evidence="1" type="ORF">MNBD_NITROSPIRAE02-1365</name>
</gene>
<organism evidence="1">
    <name type="scientific">hydrothermal vent metagenome</name>
    <dbReference type="NCBI Taxonomy" id="652676"/>
    <lineage>
        <taxon>unclassified sequences</taxon>
        <taxon>metagenomes</taxon>
        <taxon>ecological metagenomes</taxon>
    </lineage>
</organism>
<reference evidence="1" key="1">
    <citation type="submission" date="2018-06" db="EMBL/GenBank/DDBJ databases">
        <authorList>
            <person name="Zhirakovskaya E."/>
        </authorList>
    </citation>
    <scope>NUCLEOTIDE SEQUENCE</scope>
</reference>
<dbReference type="EMBL" id="UOGH01000021">
    <property type="protein sequence ID" value="VAX27025.1"/>
    <property type="molecule type" value="Genomic_DNA"/>
</dbReference>
<proteinExistence type="predicted"/>
<dbReference type="AlphaFoldDB" id="A0A3B1D5M5"/>
<sequence>MGSEDNLKEFSRIVALTAGSENECFEFSGQRLNGYRK</sequence>
<accession>A0A3B1D5M5</accession>
<evidence type="ECO:0000313" key="1">
    <source>
        <dbReference type="EMBL" id="VAX27025.1"/>
    </source>
</evidence>